<protein>
    <submittedName>
        <fullName evidence="2">Uncharacterized protein</fullName>
    </submittedName>
</protein>
<dbReference type="EMBL" id="MT144034">
    <property type="protein sequence ID" value="QJA47198.1"/>
    <property type="molecule type" value="Genomic_DNA"/>
</dbReference>
<organism evidence="2">
    <name type="scientific">viral metagenome</name>
    <dbReference type="NCBI Taxonomy" id="1070528"/>
    <lineage>
        <taxon>unclassified sequences</taxon>
        <taxon>metagenomes</taxon>
        <taxon>organismal metagenomes</taxon>
    </lineage>
</organism>
<evidence type="ECO:0000256" key="1">
    <source>
        <dbReference type="SAM" id="Phobius"/>
    </source>
</evidence>
<sequence>MISEASMWCIGVFVVLAIILGYLLTGAAKKVYYTSCPTCHYKYRWHTKARQGLRCKKCGNIFLSRYVED</sequence>
<dbReference type="AlphaFoldDB" id="A0A6H1ZI41"/>
<accession>A0A6H1ZI41</accession>
<keyword evidence="1" id="KW-0812">Transmembrane</keyword>
<proteinExistence type="predicted"/>
<keyword evidence="1" id="KW-1133">Transmembrane helix</keyword>
<evidence type="ECO:0000313" key="2">
    <source>
        <dbReference type="EMBL" id="QJA47198.1"/>
    </source>
</evidence>
<reference evidence="2" key="1">
    <citation type="submission" date="2020-03" db="EMBL/GenBank/DDBJ databases">
        <title>The deep terrestrial virosphere.</title>
        <authorList>
            <person name="Holmfeldt K."/>
            <person name="Nilsson E."/>
            <person name="Simone D."/>
            <person name="Lopez-Fernandez M."/>
            <person name="Wu X."/>
            <person name="de Brujin I."/>
            <person name="Lundin D."/>
            <person name="Andersson A."/>
            <person name="Bertilsson S."/>
            <person name="Dopson M."/>
        </authorList>
    </citation>
    <scope>NUCLEOTIDE SEQUENCE</scope>
    <source>
        <strain evidence="2">TM448A00615</strain>
    </source>
</reference>
<feature type="transmembrane region" description="Helical" evidence="1">
    <location>
        <begin position="6"/>
        <end position="25"/>
    </location>
</feature>
<name>A0A6H1ZI41_9ZZZZ</name>
<keyword evidence="1" id="KW-0472">Membrane</keyword>
<gene>
    <name evidence="2" type="ORF">TM448A00615_0037</name>
</gene>